<evidence type="ECO:0000313" key="1">
    <source>
        <dbReference type="EMBL" id="CAF3003679.1"/>
    </source>
</evidence>
<organism evidence="1 2">
    <name type="scientific">Lepeophtheirus salmonis</name>
    <name type="common">Salmon louse</name>
    <name type="synonym">Caligus salmonis</name>
    <dbReference type="NCBI Taxonomy" id="72036"/>
    <lineage>
        <taxon>Eukaryota</taxon>
        <taxon>Metazoa</taxon>
        <taxon>Ecdysozoa</taxon>
        <taxon>Arthropoda</taxon>
        <taxon>Crustacea</taxon>
        <taxon>Multicrustacea</taxon>
        <taxon>Hexanauplia</taxon>
        <taxon>Copepoda</taxon>
        <taxon>Siphonostomatoida</taxon>
        <taxon>Caligidae</taxon>
        <taxon>Lepeophtheirus</taxon>
    </lineage>
</organism>
<dbReference type="Proteomes" id="UP000675881">
    <property type="component" value="Chromosome 7"/>
</dbReference>
<keyword evidence="2" id="KW-1185">Reference proteome</keyword>
<dbReference type="AlphaFoldDB" id="A0A7R8HCJ8"/>
<dbReference type="EMBL" id="HG994586">
    <property type="protein sequence ID" value="CAF3003679.1"/>
    <property type="molecule type" value="Genomic_DNA"/>
</dbReference>
<accession>A0A7R8HCJ8</accession>
<gene>
    <name evidence="1" type="ORF">LSAA_13013</name>
</gene>
<sequence>MVPIRKELTLTNGYFCAEGGRQGKESTMLYTCQNCPPGIKASKISTDTSTRNNLNRHVKKYHLNKVEELEVLLAAKTKKVGRCPKTAHAIINDDMQTSILSFTKISPEHMDTPCHR</sequence>
<evidence type="ECO:0000313" key="2">
    <source>
        <dbReference type="Proteomes" id="UP000675881"/>
    </source>
</evidence>
<reference evidence="1" key="1">
    <citation type="submission" date="2021-02" db="EMBL/GenBank/DDBJ databases">
        <authorList>
            <person name="Bekaert M."/>
        </authorList>
    </citation>
    <scope>NUCLEOTIDE SEQUENCE</scope>
    <source>
        <strain evidence="1">IoA-00</strain>
    </source>
</reference>
<proteinExistence type="predicted"/>
<name>A0A7R8HCJ8_LEPSM</name>
<protein>
    <submittedName>
        <fullName evidence="1">(salmon louse) hypothetical protein</fullName>
    </submittedName>
</protein>